<protein>
    <submittedName>
        <fullName evidence="2">Uncharacterized protein</fullName>
    </submittedName>
</protein>
<evidence type="ECO:0000313" key="2">
    <source>
        <dbReference type="EMBL" id="RNL77553.1"/>
    </source>
</evidence>
<organism evidence="2 3">
    <name type="scientific">Nocardioides marmorisolisilvae</name>
    <dbReference type="NCBI Taxonomy" id="1542737"/>
    <lineage>
        <taxon>Bacteria</taxon>
        <taxon>Bacillati</taxon>
        <taxon>Actinomycetota</taxon>
        <taxon>Actinomycetes</taxon>
        <taxon>Propionibacteriales</taxon>
        <taxon>Nocardioidaceae</taxon>
        <taxon>Nocardioides</taxon>
    </lineage>
</organism>
<comment type="caution">
    <text evidence="2">The sequence shown here is derived from an EMBL/GenBank/DDBJ whole genome shotgun (WGS) entry which is preliminary data.</text>
</comment>
<dbReference type="Proteomes" id="UP000277094">
    <property type="component" value="Unassembled WGS sequence"/>
</dbReference>
<accession>A0A3N0DQD7</accession>
<evidence type="ECO:0000256" key="1">
    <source>
        <dbReference type="SAM" id="MobiDB-lite"/>
    </source>
</evidence>
<evidence type="ECO:0000313" key="3">
    <source>
        <dbReference type="Proteomes" id="UP000277094"/>
    </source>
</evidence>
<dbReference type="AlphaFoldDB" id="A0A3N0DQD7"/>
<proteinExistence type="predicted"/>
<dbReference type="EMBL" id="RJSG01000003">
    <property type="protein sequence ID" value="RNL77553.1"/>
    <property type="molecule type" value="Genomic_DNA"/>
</dbReference>
<keyword evidence="3" id="KW-1185">Reference proteome</keyword>
<sequence>MRPVRSKVPDGIYLSFTSGSDGVNQERGDQSDAGLGRFHEIQEAGSSSAWSRWDHGTTYSDTDPDFSNWWKYPYIDDIS</sequence>
<reference evidence="2 3" key="1">
    <citation type="submission" date="2018-11" db="EMBL/GenBank/DDBJ databases">
        <authorList>
            <person name="Li F."/>
        </authorList>
    </citation>
    <scope>NUCLEOTIDE SEQUENCE [LARGE SCALE GENOMIC DNA]</scope>
    <source>
        <strain evidence="2 3">KIS18-7</strain>
    </source>
</reference>
<name>A0A3N0DQD7_9ACTN</name>
<dbReference type="RefSeq" id="WP_123235139.1">
    <property type="nucleotide sequence ID" value="NZ_RJSG01000003.1"/>
</dbReference>
<feature type="region of interest" description="Disordered" evidence="1">
    <location>
        <begin position="1"/>
        <end position="34"/>
    </location>
</feature>
<gene>
    <name evidence="2" type="ORF">EFL95_16185</name>
</gene>